<evidence type="ECO:0000256" key="1">
    <source>
        <dbReference type="PROSITE-ProRule" id="PRU00409"/>
    </source>
</evidence>
<dbReference type="AlphaFoldDB" id="A0A815D6Z3"/>
<dbReference type="Gene3D" id="3.30.470.20">
    <property type="entry name" value="ATP-grasp fold, B domain"/>
    <property type="match status" value="1"/>
</dbReference>
<dbReference type="PANTHER" id="PTHR46810">
    <property type="entry name" value="INACTIVE POLYGLYCYLASE TTLL10"/>
    <property type="match status" value="1"/>
</dbReference>
<accession>A0A815D6Z3</accession>
<feature type="region of interest" description="Disordered" evidence="2">
    <location>
        <begin position="606"/>
        <end position="645"/>
    </location>
</feature>
<proteinExistence type="predicted"/>
<evidence type="ECO:0000313" key="4">
    <source>
        <dbReference type="EMBL" id="CAF1293999.1"/>
    </source>
</evidence>
<evidence type="ECO:0000259" key="3">
    <source>
        <dbReference type="PROSITE" id="PS50975"/>
    </source>
</evidence>
<feature type="compositionally biased region" description="Polar residues" evidence="2">
    <location>
        <begin position="494"/>
        <end position="515"/>
    </location>
</feature>
<dbReference type="PROSITE" id="PS51221">
    <property type="entry name" value="TTL"/>
    <property type="match status" value="1"/>
</dbReference>
<dbReference type="OrthoDB" id="202825at2759"/>
<dbReference type="InterPro" id="IPR011761">
    <property type="entry name" value="ATP-grasp"/>
</dbReference>
<dbReference type="GO" id="GO:0046872">
    <property type="term" value="F:metal ion binding"/>
    <property type="evidence" value="ECO:0007669"/>
    <property type="project" value="InterPro"/>
</dbReference>
<organism evidence="4 5">
    <name type="scientific">Adineta ricciae</name>
    <name type="common">Rotifer</name>
    <dbReference type="NCBI Taxonomy" id="249248"/>
    <lineage>
        <taxon>Eukaryota</taxon>
        <taxon>Metazoa</taxon>
        <taxon>Spiralia</taxon>
        <taxon>Gnathifera</taxon>
        <taxon>Rotifera</taxon>
        <taxon>Eurotatoria</taxon>
        <taxon>Bdelloidea</taxon>
        <taxon>Adinetida</taxon>
        <taxon>Adinetidae</taxon>
        <taxon>Adineta</taxon>
    </lineage>
</organism>
<sequence>MPSIHLVSSSANICRLSIRTLLFSKQHTTRGENEQAILSIMGNGSVSGQKKDPPKEQEQQHQEKVARSKSTPLGEFLRRKSGASLVFFACTDKAQVITEILEERGWSRTRDHAVTNFTIKWCLEHQVDWKKFQEGKQLINNIPGQITFADKVNLWYTIRDYINSRRNAVGNHVQTFLPMTFVLDDANELNEFLRIHKKQNRTWICKPRYSYAGQGIHVLSGNSNLETVLKVQSSIGKRTQIQPKFPGHIMQEYISRPLLIKGRKFDMRVHWLVAWTKPLIVFYNHHASVIRLSLNLYREYDFDRATHLTNLSVQEHHYRYASSQEDTGMTMQQLNQYFNKCFRPFHPQLCEDWVLTVMQDRMHTIIRQVIRASKHKLERIAGHFGLFGCDFLLDENFRLWLLEVNDNPGVGWGNTQVNTTTKPLFEETLNIVFECFDKYKHNRPILPVQCLKNYSLIYNESDDKERMVLDDNQLFSDKVVPRPTTKEAPAQPPANGTTLPRLSNTRQSTVTTPSATTDIIIRSESILLATNSEANLSKSMEFRERKERVKPDDPQERLRKLKALKERYTFSLPTRSIDKLNQLSFRRSNSSLIALRKAQQKRRIELKPINPDSKRSKPQTPPLRSCETTIEKENSVIIKSTEADS</sequence>
<evidence type="ECO:0000313" key="5">
    <source>
        <dbReference type="Proteomes" id="UP000663852"/>
    </source>
</evidence>
<feature type="compositionally biased region" description="Basic and acidic residues" evidence="2">
    <location>
        <begin position="49"/>
        <end position="66"/>
    </location>
</feature>
<dbReference type="EMBL" id="CAJNOJ010000210">
    <property type="protein sequence ID" value="CAF1293999.1"/>
    <property type="molecule type" value="Genomic_DNA"/>
</dbReference>
<keyword evidence="1" id="KW-0067">ATP-binding</keyword>
<dbReference type="SUPFAM" id="SSF56059">
    <property type="entry name" value="Glutathione synthetase ATP-binding domain-like"/>
    <property type="match status" value="1"/>
</dbReference>
<feature type="region of interest" description="Disordered" evidence="2">
    <location>
        <begin position="478"/>
        <end position="515"/>
    </location>
</feature>
<reference evidence="4" key="1">
    <citation type="submission" date="2021-02" db="EMBL/GenBank/DDBJ databases">
        <authorList>
            <person name="Nowell W R."/>
        </authorList>
    </citation>
    <scope>NUCLEOTIDE SEQUENCE</scope>
</reference>
<gene>
    <name evidence="4" type="ORF">EDS130_LOCUS30244</name>
</gene>
<dbReference type="PROSITE" id="PS50975">
    <property type="entry name" value="ATP_GRASP"/>
    <property type="match status" value="1"/>
</dbReference>
<name>A0A815D6Z3_ADIRI</name>
<dbReference type="PANTHER" id="PTHR46810:SF1">
    <property type="entry name" value="INACTIVE POLYGLYCYLASE TTLL10"/>
    <property type="match status" value="1"/>
</dbReference>
<comment type="caution">
    <text evidence="4">The sequence shown here is derived from an EMBL/GenBank/DDBJ whole genome shotgun (WGS) entry which is preliminary data.</text>
</comment>
<dbReference type="Proteomes" id="UP000663852">
    <property type="component" value="Unassembled WGS sequence"/>
</dbReference>
<keyword evidence="1" id="KW-0547">Nucleotide-binding</keyword>
<feature type="domain" description="ATP-grasp" evidence="3">
    <location>
        <begin position="385"/>
        <end position="433"/>
    </location>
</feature>
<dbReference type="InterPro" id="IPR004344">
    <property type="entry name" value="TTL/TTLL_fam"/>
</dbReference>
<feature type="region of interest" description="Disordered" evidence="2">
    <location>
        <begin position="43"/>
        <end position="71"/>
    </location>
</feature>
<dbReference type="Pfam" id="PF03133">
    <property type="entry name" value="TTL"/>
    <property type="match status" value="1"/>
</dbReference>
<dbReference type="GO" id="GO:0070737">
    <property type="term" value="F:protein-glycine ligase activity, elongating"/>
    <property type="evidence" value="ECO:0007669"/>
    <property type="project" value="TreeGrafter"/>
</dbReference>
<dbReference type="GO" id="GO:0005524">
    <property type="term" value="F:ATP binding"/>
    <property type="evidence" value="ECO:0007669"/>
    <property type="project" value="UniProtKB-UniRule"/>
</dbReference>
<dbReference type="InterPro" id="IPR027752">
    <property type="entry name" value="TTLL10"/>
</dbReference>
<protein>
    <recommendedName>
        <fullName evidence="3">ATP-grasp domain-containing protein</fullName>
    </recommendedName>
</protein>
<evidence type="ECO:0000256" key="2">
    <source>
        <dbReference type="SAM" id="MobiDB-lite"/>
    </source>
</evidence>